<dbReference type="EMBL" id="JARK01001627">
    <property type="protein sequence ID" value="EYB85774.1"/>
    <property type="molecule type" value="Genomic_DNA"/>
</dbReference>
<dbReference type="Proteomes" id="UP000024635">
    <property type="component" value="Unassembled WGS sequence"/>
</dbReference>
<feature type="compositionally biased region" description="Basic residues" evidence="1">
    <location>
        <begin position="30"/>
        <end position="47"/>
    </location>
</feature>
<reference evidence="3" key="1">
    <citation type="journal article" date="2015" name="Nat. Genet.">
        <title>The genome and transcriptome of the zoonotic hookworm Ancylostoma ceylanicum identify infection-specific gene families.</title>
        <authorList>
            <person name="Schwarz E.M."/>
            <person name="Hu Y."/>
            <person name="Antoshechkin I."/>
            <person name="Miller M.M."/>
            <person name="Sternberg P.W."/>
            <person name="Aroian R.V."/>
        </authorList>
    </citation>
    <scope>NUCLEOTIDE SEQUENCE</scope>
    <source>
        <strain evidence="3">HY135</strain>
    </source>
</reference>
<accession>A0A016S6A4</accession>
<evidence type="ECO:0000313" key="3">
    <source>
        <dbReference type="Proteomes" id="UP000024635"/>
    </source>
</evidence>
<evidence type="ECO:0000313" key="2">
    <source>
        <dbReference type="EMBL" id="EYB85774.1"/>
    </source>
</evidence>
<feature type="region of interest" description="Disordered" evidence="1">
    <location>
        <begin position="1"/>
        <end position="75"/>
    </location>
</feature>
<protein>
    <submittedName>
        <fullName evidence="2">Uncharacterized protein</fullName>
    </submittedName>
</protein>
<organism evidence="2 3">
    <name type="scientific">Ancylostoma ceylanicum</name>
    <dbReference type="NCBI Taxonomy" id="53326"/>
    <lineage>
        <taxon>Eukaryota</taxon>
        <taxon>Metazoa</taxon>
        <taxon>Ecdysozoa</taxon>
        <taxon>Nematoda</taxon>
        <taxon>Chromadorea</taxon>
        <taxon>Rhabditida</taxon>
        <taxon>Rhabditina</taxon>
        <taxon>Rhabditomorpha</taxon>
        <taxon>Strongyloidea</taxon>
        <taxon>Ancylostomatidae</taxon>
        <taxon>Ancylostomatinae</taxon>
        <taxon>Ancylostoma</taxon>
    </lineage>
</organism>
<name>A0A016S6A4_9BILA</name>
<dbReference type="AlphaFoldDB" id="A0A016S6A4"/>
<gene>
    <name evidence="2" type="primary">Acey_s0291.g1571</name>
    <name evidence="2" type="ORF">Y032_0291g1571</name>
</gene>
<keyword evidence="3" id="KW-1185">Reference proteome</keyword>
<sequence>MATAVVSVGRSAGSVGNSIETSKWKESHQLHIKNRSKLKERKKRKCKNGSEKPIGRPKPLRSQMRIKSTMVHVLG</sequence>
<feature type="compositionally biased region" description="Low complexity" evidence="1">
    <location>
        <begin position="1"/>
        <end position="16"/>
    </location>
</feature>
<comment type="caution">
    <text evidence="2">The sequence shown here is derived from an EMBL/GenBank/DDBJ whole genome shotgun (WGS) entry which is preliminary data.</text>
</comment>
<proteinExistence type="predicted"/>
<evidence type="ECO:0000256" key="1">
    <source>
        <dbReference type="SAM" id="MobiDB-lite"/>
    </source>
</evidence>